<keyword evidence="1" id="KW-1133">Transmembrane helix</keyword>
<evidence type="ECO:0000313" key="2">
    <source>
        <dbReference type="EMBL" id="KAF7425887.1"/>
    </source>
</evidence>
<name>A0A834P384_VESPE</name>
<keyword evidence="1" id="KW-0812">Transmembrane</keyword>
<sequence length="121" mass="13631">MTGYRRFKLVLEWIYKLAVNLLSRITPRYFIVSFCGNVTLFSLILGHVFLHKPSRCYCKFLVANMRSSWDASIAVLYAANITVVAFVDIGISAVYIKYSMGPRTLLCSTPECMGYAGVVMP</sequence>
<organism evidence="2 3">
    <name type="scientific">Vespula pensylvanica</name>
    <name type="common">Western yellow jacket</name>
    <name type="synonym">Wasp</name>
    <dbReference type="NCBI Taxonomy" id="30213"/>
    <lineage>
        <taxon>Eukaryota</taxon>
        <taxon>Metazoa</taxon>
        <taxon>Ecdysozoa</taxon>
        <taxon>Arthropoda</taxon>
        <taxon>Hexapoda</taxon>
        <taxon>Insecta</taxon>
        <taxon>Pterygota</taxon>
        <taxon>Neoptera</taxon>
        <taxon>Endopterygota</taxon>
        <taxon>Hymenoptera</taxon>
        <taxon>Apocrita</taxon>
        <taxon>Aculeata</taxon>
        <taxon>Vespoidea</taxon>
        <taxon>Vespidae</taxon>
        <taxon>Vespinae</taxon>
        <taxon>Vespula</taxon>
    </lineage>
</organism>
<keyword evidence="1" id="KW-0472">Membrane</keyword>
<proteinExistence type="predicted"/>
<keyword evidence="3" id="KW-1185">Reference proteome</keyword>
<feature type="transmembrane region" description="Helical" evidence="1">
    <location>
        <begin position="71"/>
        <end position="96"/>
    </location>
</feature>
<gene>
    <name evidence="2" type="ORF">H0235_008325</name>
</gene>
<comment type="caution">
    <text evidence="2">The sequence shown here is derived from an EMBL/GenBank/DDBJ whole genome shotgun (WGS) entry which is preliminary data.</text>
</comment>
<reference evidence="2" key="1">
    <citation type="journal article" date="2020" name="G3 (Bethesda)">
        <title>High-Quality Assemblies for Three Invasive Social Wasps from the &lt;i&gt;Vespula&lt;/i&gt; Genus.</title>
        <authorList>
            <person name="Harrop T.W.R."/>
            <person name="Guhlin J."/>
            <person name="McLaughlin G.M."/>
            <person name="Permina E."/>
            <person name="Stockwell P."/>
            <person name="Gilligan J."/>
            <person name="Le Lec M.F."/>
            <person name="Gruber M.A.M."/>
            <person name="Quinn O."/>
            <person name="Lovegrove M."/>
            <person name="Duncan E.J."/>
            <person name="Remnant E.J."/>
            <person name="Van Eeckhoven J."/>
            <person name="Graham B."/>
            <person name="Knapp R.A."/>
            <person name="Langford K.W."/>
            <person name="Kronenberg Z."/>
            <person name="Press M.O."/>
            <person name="Eacker S.M."/>
            <person name="Wilson-Rankin E.E."/>
            <person name="Purcell J."/>
            <person name="Lester P.J."/>
            <person name="Dearden P.K."/>
        </authorList>
    </citation>
    <scope>NUCLEOTIDE SEQUENCE</scope>
    <source>
        <strain evidence="2">Volc-1</strain>
    </source>
</reference>
<protein>
    <submittedName>
        <fullName evidence="2">Uncharacterized protein</fullName>
    </submittedName>
</protein>
<dbReference type="AlphaFoldDB" id="A0A834P384"/>
<evidence type="ECO:0000256" key="1">
    <source>
        <dbReference type="SAM" id="Phobius"/>
    </source>
</evidence>
<dbReference type="EMBL" id="JACSDY010000006">
    <property type="protein sequence ID" value="KAF7425887.1"/>
    <property type="molecule type" value="Genomic_DNA"/>
</dbReference>
<evidence type="ECO:0000313" key="3">
    <source>
        <dbReference type="Proteomes" id="UP000600918"/>
    </source>
</evidence>
<feature type="transmembrane region" description="Helical" evidence="1">
    <location>
        <begin position="29"/>
        <end position="50"/>
    </location>
</feature>
<accession>A0A834P384</accession>
<dbReference type="Proteomes" id="UP000600918">
    <property type="component" value="Unassembled WGS sequence"/>
</dbReference>